<dbReference type="EMBL" id="FOMS01000002">
    <property type="protein sequence ID" value="SFD71363.1"/>
    <property type="molecule type" value="Genomic_DNA"/>
</dbReference>
<dbReference type="InterPro" id="IPR003869">
    <property type="entry name" value="Polysac_CapD-like"/>
</dbReference>
<dbReference type="InterPro" id="IPR029063">
    <property type="entry name" value="SAM-dependent_MTases_sf"/>
</dbReference>
<dbReference type="CDD" id="cd05237">
    <property type="entry name" value="UDP_invert_4-6DH_SDR_e"/>
    <property type="match status" value="1"/>
</dbReference>
<dbReference type="PANTHER" id="PTHR43318">
    <property type="entry name" value="UDP-N-ACETYLGLUCOSAMINE 4,6-DEHYDRATASE"/>
    <property type="match status" value="1"/>
</dbReference>
<organism evidence="4 5">
    <name type="scientific">Roseivivax sediminis</name>
    <dbReference type="NCBI Taxonomy" id="936889"/>
    <lineage>
        <taxon>Bacteria</taxon>
        <taxon>Pseudomonadati</taxon>
        <taxon>Pseudomonadota</taxon>
        <taxon>Alphaproteobacteria</taxon>
        <taxon>Rhodobacterales</taxon>
        <taxon>Roseobacteraceae</taxon>
        <taxon>Roseivivax</taxon>
    </lineage>
</organism>
<name>A0A1I1URD0_9RHOB</name>
<comment type="similarity">
    <text evidence="1">Belongs to the polysaccharide synthase family.</text>
</comment>
<sequence>MWVLARRFSRGSARIGGKTAILGQTWVRIYLMANIEALKAVNDPMLFRFVTSLTRRQKEAIFLFLDLSVATVALLLALALNGQTRVDADTLLDIAPLAGAILLIGAGLSTVMGLPKIKLNAYETRGIVLTAIFAVLVGASGAALDMVAGRPVPVEVFVIFSSLFLVFCAAWRILLRQWLIDIYRKGHQHIRLLIYGAGRTGQQLVAALKSDYDAHPIAFIDDNPTLQSLRVSGLPVYAPSKIKGLVAEKQIDRVILAMPSISQPKLARIAHGLRQVGCEVHALPSFAELVGKGELRKRAVPVSLDELLGRNRLESELPGVSHAYSGRRILVTGAGGSIGSELCRQLIACKPHCVVLLDHSEHALYTVEKELREIGGDLGIVPVLGSVLDDETVRRVIAENGIDVILHAAAYKHVPLVECNALPGLKNNVIGTRMIGEAARDAGVERFILVSSDKAVRPTNVMGASKRLAELVIQDLATRSEHTRFSMVRFGNVLGSSGSVIPLFEEQIERGGPVTLTDPNVTRYFMTISEAARLVLLAGSFSRGSDVFVLDMGKPVPIKKLARQMIEGAGHSVKDDANPDGDIEIRITGLRPGEKLHEELLISSDMLTTPHPKILRAQEGCLSEIEMATALKDLRRAISTLDEELAREVILRWVERAEDEAHDPRESASV</sequence>
<dbReference type="SUPFAM" id="SSF53335">
    <property type="entry name" value="S-adenosyl-L-methionine-dependent methyltransferases"/>
    <property type="match status" value="1"/>
</dbReference>
<dbReference type="PANTHER" id="PTHR43318:SF1">
    <property type="entry name" value="POLYSACCHARIDE BIOSYNTHESIS PROTEIN EPSC-RELATED"/>
    <property type="match status" value="1"/>
</dbReference>
<dbReference type="SUPFAM" id="SSF51735">
    <property type="entry name" value="NAD(P)-binding Rossmann-fold domains"/>
    <property type="match status" value="1"/>
</dbReference>
<protein>
    <submittedName>
        <fullName evidence="4">NDP-sugar epimerase, includes UDP-GlcNAc-inverting 4,6-dehydratase FlaA1 and capsular polysaccharide biosynthesis protein EpsC</fullName>
    </submittedName>
</protein>
<proteinExistence type="inferred from homology"/>
<keyword evidence="2" id="KW-0472">Membrane</keyword>
<dbReference type="Proteomes" id="UP000325289">
    <property type="component" value="Unassembled WGS sequence"/>
</dbReference>
<dbReference type="Gene3D" id="3.40.50.720">
    <property type="entry name" value="NAD(P)-binding Rossmann-like Domain"/>
    <property type="match status" value="2"/>
</dbReference>
<evidence type="ECO:0000313" key="4">
    <source>
        <dbReference type="EMBL" id="SFD71363.1"/>
    </source>
</evidence>
<keyword evidence="5" id="KW-1185">Reference proteome</keyword>
<keyword evidence="2" id="KW-0812">Transmembrane</keyword>
<dbReference type="InterPro" id="IPR036291">
    <property type="entry name" value="NAD(P)-bd_dom_sf"/>
</dbReference>
<keyword evidence="2" id="KW-1133">Transmembrane helix</keyword>
<feature type="transmembrane region" description="Helical" evidence="2">
    <location>
        <begin position="126"/>
        <end position="144"/>
    </location>
</feature>
<accession>A0A1I1URD0</accession>
<dbReference type="Pfam" id="PF02719">
    <property type="entry name" value="Polysacc_synt_2"/>
    <property type="match status" value="1"/>
</dbReference>
<evidence type="ECO:0000259" key="3">
    <source>
        <dbReference type="Pfam" id="PF02719"/>
    </source>
</evidence>
<feature type="transmembrane region" description="Helical" evidence="2">
    <location>
        <begin position="156"/>
        <end position="175"/>
    </location>
</feature>
<evidence type="ECO:0000256" key="2">
    <source>
        <dbReference type="SAM" id="Phobius"/>
    </source>
</evidence>
<dbReference type="Pfam" id="PF13727">
    <property type="entry name" value="CoA_binding_3"/>
    <property type="match status" value="1"/>
</dbReference>
<evidence type="ECO:0000313" key="5">
    <source>
        <dbReference type="Proteomes" id="UP000325289"/>
    </source>
</evidence>
<dbReference type="AlphaFoldDB" id="A0A1I1URD0"/>
<feature type="transmembrane region" description="Helical" evidence="2">
    <location>
        <begin position="61"/>
        <end position="82"/>
    </location>
</feature>
<dbReference type="InterPro" id="IPR051203">
    <property type="entry name" value="Polysaccharide_Synthase-Rel"/>
</dbReference>
<feature type="transmembrane region" description="Helical" evidence="2">
    <location>
        <begin position="94"/>
        <end position="114"/>
    </location>
</feature>
<evidence type="ECO:0000256" key="1">
    <source>
        <dbReference type="ARBA" id="ARBA00007430"/>
    </source>
</evidence>
<gene>
    <name evidence="4" type="ORF">SAMN04515678_102397</name>
</gene>
<feature type="domain" description="Polysaccharide biosynthesis protein CapD-like" evidence="3">
    <location>
        <begin position="329"/>
        <end position="618"/>
    </location>
</feature>
<reference evidence="4 5" key="1">
    <citation type="submission" date="2016-10" db="EMBL/GenBank/DDBJ databases">
        <authorList>
            <person name="Varghese N."/>
            <person name="Submissions S."/>
        </authorList>
    </citation>
    <scope>NUCLEOTIDE SEQUENCE [LARGE SCALE GENOMIC DNA]</scope>
    <source>
        <strain evidence="5">YIM D21,KCTC 23444,ACCC 10710</strain>
    </source>
</reference>